<gene>
    <name evidence="1" type="ORF">FME95_08595</name>
</gene>
<sequence length="166" mass="19217">MKRNLFVTLAIAIISISLVAFFQISTLRKNNDIKPTTEPLETWWQTTKPDLIIEQKEYYFRDCSIKEVNSLEEQPLAKTIFRPPTKLMTSCDSLMNPLDYKEGYIILTICRQTFGAGSCTRERYRSNDMAQWQEDIGITWVKGEQYTAWRNIGSTSSKADAVTRIE</sequence>
<dbReference type="EMBL" id="VKAD01000001">
    <property type="protein sequence ID" value="TXR54579.1"/>
    <property type="molecule type" value="Genomic_DNA"/>
</dbReference>
<name>A0A5C8ZBC0_9GAMM</name>
<organism evidence="1 2">
    <name type="scientific">Reinekea thalattae</name>
    <dbReference type="NCBI Taxonomy" id="2593301"/>
    <lineage>
        <taxon>Bacteria</taxon>
        <taxon>Pseudomonadati</taxon>
        <taxon>Pseudomonadota</taxon>
        <taxon>Gammaproteobacteria</taxon>
        <taxon>Oceanospirillales</taxon>
        <taxon>Saccharospirillaceae</taxon>
        <taxon>Reinekea</taxon>
    </lineage>
</organism>
<dbReference type="RefSeq" id="WP_147713977.1">
    <property type="nucleotide sequence ID" value="NZ_VKAD01000001.1"/>
</dbReference>
<dbReference type="AlphaFoldDB" id="A0A5C8ZBC0"/>
<proteinExistence type="predicted"/>
<accession>A0A5C8ZBC0</accession>
<keyword evidence="2" id="KW-1185">Reference proteome</keyword>
<evidence type="ECO:0000313" key="1">
    <source>
        <dbReference type="EMBL" id="TXR54579.1"/>
    </source>
</evidence>
<evidence type="ECO:0000313" key="2">
    <source>
        <dbReference type="Proteomes" id="UP000321764"/>
    </source>
</evidence>
<protein>
    <submittedName>
        <fullName evidence="1">Uncharacterized protein</fullName>
    </submittedName>
</protein>
<comment type="caution">
    <text evidence="1">The sequence shown here is derived from an EMBL/GenBank/DDBJ whole genome shotgun (WGS) entry which is preliminary data.</text>
</comment>
<dbReference type="OrthoDB" id="6311331at2"/>
<dbReference type="Proteomes" id="UP000321764">
    <property type="component" value="Unassembled WGS sequence"/>
</dbReference>
<reference evidence="1 2" key="1">
    <citation type="submission" date="2019-07" db="EMBL/GenBank/DDBJ databases">
        <title>Reinekea sp. strain SSH23 genome sequencing and assembly.</title>
        <authorList>
            <person name="Kim I."/>
        </authorList>
    </citation>
    <scope>NUCLEOTIDE SEQUENCE [LARGE SCALE GENOMIC DNA]</scope>
    <source>
        <strain evidence="1 2">SSH23</strain>
    </source>
</reference>